<evidence type="ECO:0000256" key="1">
    <source>
        <dbReference type="SAM" id="MobiDB-lite"/>
    </source>
</evidence>
<name>A0A6L2L316_TANCI</name>
<proteinExistence type="predicted"/>
<reference evidence="2" key="1">
    <citation type="journal article" date="2019" name="Sci. Rep.">
        <title>Draft genome of Tanacetum cinerariifolium, the natural source of mosquito coil.</title>
        <authorList>
            <person name="Yamashiro T."/>
            <person name="Shiraishi A."/>
            <person name="Satake H."/>
            <person name="Nakayama K."/>
        </authorList>
    </citation>
    <scope>NUCLEOTIDE SEQUENCE</scope>
</reference>
<gene>
    <name evidence="2" type="ORF">Tci_026583</name>
</gene>
<comment type="caution">
    <text evidence="2">The sequence shown here is derived from an EMBL/GenBank/DDBJ whole genome shotgun (WGS) entry which is preliminary data.</text>
</comment>
<sequence length="152" mass="16675">MGKDIIVLSSDSEDINEGPSKGKVPKEDINEGPSKGKLPPLGSSARPSPERIPSLIALKKRPKTRVACIHSQVSQMKKAQTGNDLLFYEDTIEKYVPVRKSASKKDIFKSQIPVTGVVLGLAYLKTWDEIVQKIRKRPPGNSADKVKGKVKV</sequence>
<evidence type="ECO:0000313" key="2">
    <source>
        <dbReference type="EMBL" id="GEU54605.1"/>
    </source>
</evidence>
<dbReference type="EMBL" id="BKCJ010003359">
    <property type="protein sequence ID" value="GEU54605.1"/>
    <property type="molecule type" value="Genomic_DNA"/>
</dbReference>
<organism evidence="2">
    <name type="scientific">Tanacetum cinerariifolium</name>
    <name type="common">Dalmatian daisy</name>
    <name type="synonym">Chrysanthemum cinerariifolium</name>
    <dbReference type="NCBI Taxonomy" id="118510"/>
    <lineage>
        <taxon>Eukaryota</taxon>
        <taxon>Viridiplantae</taxon>
        <taxon>Streptophyta</taxon>
        <taxon>Embryophyta</taxon>
        <taxon>Tracheophyta</taxon>
        <taxon>Spermatophyta</taxon>
        <taxon>Magnoliopsida</taxon>
        <taxon>eudicotyledons</taxon>
        <taxon>Gunneridae</taxon>
        <taxon>Pentapetalae</taxon>
        <taxon>asterids</taxon>
        <taxon>campanulids</taxon>
        <taxon>Asterales</taxon>
        <taxon>Asteraceae</taxon>
        <taxon>Asteroideae</taxon>
        <taxon>Anthemideae</taxon>
        <taxon>Anthemidinae</taxon>
        <taxon>Tanacetum</taxon>
    </lineage>
</organism>
<protein>
    <submittedName>
        <fullName evidence="2">Uncharacterized protein</fullName>
    </submittedName>
</protein>
<feature type="region of interest" description="Disordered" evidence="1">
    <location>
        <begin position="1"/>
        <end position="50"/>
    </location>
</feature>
<dbReference type="AlphaFoldDB" id="A0A6L2L316"/>
<accession>A0A6L2L316</accession>